<dbReference type="Pfam" id="PF14176">
    <property type="entry name" value="YxiJ"/>
    <property type="match status" value="1"/>
</dbReference>
<organism evidence="1 2">
    <name type="scientific">Bacillus nakamurai</name>
    <dbReference type="NCBI Taxonomy" id="1793963"/>
    <lineage>
        <taxon>Bacteria</taxon>
        <taxon>Bacillati</taxon>
        <taxon>Bacillota</taxon>
        <taxon>Bacilli</taxon>
        <taxon>Bacillales</taxon>
        <taxon>Bacillaceae</taxon>
        <taxon>Bacillus</taxon>
    </lineage>
</organism>
<evidence type="ECO:0008006" key="3">
    <source>
        <dbReference type="Google" id="ProtNLM"/>
    </source>
</evidence>
<accession>A0A150F276</accession>
<dbReference type="EMBL" id="LSBA01000039">
    <property type="protein sequence ID" value="KXZ13071.1"/>
    <property type="molecule type" value="Genomic_DNA"/>
</dbReference>
<gene>
    <name evidence="1" type="ORF">AXI58_05155</name>
</gene>
<protein>
    <recommendedName>
        <fullName evidence="3">YxiJ-like protein</fullName>
    </recommendedName>
</protein>
<dbReference type="STRING" id="1793963.AXI58_05155"/>
<proteinExistence type="predicted"/>
<keyword evidence="2" id="KW-1185">Reference proteome</keyword>
<comment type="caution">
    <text evidence="1">The sequence shown here is derived from an EMBL/GenBank/DDBJ whole genome shotgun (WGS) entry which is preliminary data.</text>
</comment>
<evidence type="ECO:0000313" key="1">
    <source>
        <dbReference type="EMBL" id="KXZ13071.1"/>
    </source>
</evidence>
<dbReference type="InterPro" id="IPR025551">
    <property type="entry name" value="WapI/YxiJ-like"/>
</dbReference>
<evidence type="ECO:0000313" key="2">
    <source>
        <dbReference type="Proteomes" id="UP000075430"/>
    </source>
</evidence>
<dbReference type="AlphaFoldDB" id="A0A150F276"/>
<dbReference type="OrthoDB" id="2083321at2"/>
<reference evidence="2" key="1">
    <citation type="submission" date="2016-02" db="EMBL/GenBank/DDBJ databases">
        <authorList>
            <person name="Dunlap C."/>
        </authorList>
    </citation>
    <scope>NUCLEOTIDE SEQUENCE [LARGE SCALE GENOMIC DNA]</scope>
    <source>
        <strain evidence="2">NRRL B-41092</strain>
    </source>
</reference>
<sequence length="120" mass="14356">MMFNRYSLDDDVIRNLKIHQKKLEGPLPSDAVRFEEDYEEIACTGDFYEYFVLVSGSLHCILANRKMPKQQRNALFKSFFELYPQYAHLKNVLTDYPELSREIELHERARRLLVSIINRR</sequence>
<dbReference type="RefSeq" id="WP_061523300.1">
    <property type="nucleotide sequence ID" value="NZ_JANBMN010000001.1"/>
</dbReference>
<name>A0A150F276_9BACI</name>
<dbReference type="Proteomes" id="UP000075430">
    <property type="component" value="Unassembled WGS sequence"/>
</dbReference>